<evidence type="ECO:0000313" key="1">
    <source>
        <dbReference type="EMBL" id="GCC43290.1"/>
    </source>
</evidence>
<evidence type="ECO:0000313" key="2">
    <source>
        <dbReference type="Proteomes" id="UP000287033"/>
    </source>
</evidence>
<dbReference type="AlphaFoldDB" id="A0A401TKU6"/>
<keyword evidence="2" id="KW-1185">Reference proteome</keyword>
<protein>
    <submittedName>
        <fullName evidence="1">Uncharacterized protein</fullName>
    </submittedName>
</protein>
<proteinExistence type="predicted"/>
<comment type="caution">
    <text evidence="1">The sequence shown here is derived from an EMBL/GenBank/DDBJ whole genome shotgun (WGS) entry which is preliminary data.</text>
</comment>
<sequence>MPVGRCCCCWWKSAIFIALSLSVPGVTTDS</sequence>
<dbReference type="EMBL" id="BEZZ01105039">
    <property type="protein sequence ID" value="GCC43290.1"/>
    <property type="molecule type" value="Genomic_DNA"/>
</dbReference>
<name>A0A401TKU6_CHIPU</name>
<dbReference type="Proteomes" id="UP000287033">
    <property type="component" value="Unassembled WGS sequence"/>
</dbReference>
<gene>
    <name evidence="1" type="ORF">chiPu_0027477</name>
</gene>
<reference evidence="1 2" key="1">
    <citation type="journal article" date="2018" name="Nat. Ecol. Evol.">
        <title>Shark genomes provide insights into elasmobranch evolution and the origin of vertebrates.</title>
        <authorList>
            <person name="Hara Y"/>
            <person name="Yamaguchi K"/>
            <person name="Onimaru K"/>
            <person name="Kadota M"/>
            <person name="Koyanagi M"/>
            <person name="Keeley SD"/>
            <person name="Tatsumi K"/>
            <person name="Tanaka K"/>
            <person name="Motone F"/>
            <person name="Kageyama Y"/>
            <person name="Nozu R"/>
            <person name="Adachi N"/>
            <person name="Nishimura O"/>
            <person name="Nakagawa R"/>
            <person name="Tanegashima C"/>
            <person name="Kiyatake I"/>
            <person name="Matsumoto R"/>
            <person name="Murakumo K"/>
            <person name="Nishida K"/>
            <person name="Terakita A"/>
            <person name="Kuratani S"/>
            <person name="Sato K"/>
            <person name="Hyodo S Kuraku.S."/>
        </authorList>
    </citation>
    <scope>NUCLEOTIDE SEQUENCE [LARGE SCALE GENOMIC DNA]</scope>
</reference>
<feature type="non-terminal residue" evidence="1">
    <location>
        <position position="30"/>
    </location>
</feature>
<organism evidence="1 2">
    <name type="scientific">Chiloscyllium punctatum</name>
    <name type="common">Brownbanded bambooshark</name>
    <name type="synonym">Hemiscyllium punctatum</name>
    <dbReference type="NCBI Taxonomy" id="137246"/>
    <lineage>
        <taxon>Eukaryota</taxon>
        <taxon>Metazoa</taxon>
        <taxon>Chordata</taxon>
        <taxon>Craniata</taxon>
        <taxon>Vertebrata</taxon>
        <taxon>Chondrichthyes</taxon>
        <taxon>Elasmobranchii</taxon>
        <taxon>Galeomorphii</taxon>
        <taxon>Galeoidea</taxon>
        <taxon>Orectolobiformes</taxon>
        <taxon>Hemiscylliidae</taxon>
        <taxon>Chiloscyllium</taxon>
    </lineage>
</organism>
<accession>A0A401TKU6</accession>